<evidence type="ECO:0000256" key="1">
    <source>
        <dbReference type="ARBA" id="ARBA00007613"/>
    </source>
</evidence>
<evidence type="ECO:0000313" key="4">
    <source>
        <dbReference type="Proteomes" id="UP000620046"/>
    </source>
</evidence>
<comment type="similarity">
    <text evidence="1 2">Belongs to the outer membrane factor (OMF) (TC 1.B.17) family.</text>
</comment>
<dbReference type="PANTHER" id="PTHR30203:SF23">
    <property type="entry name" value="OUTER MEMBRANE EFFLUX PROTEIN"/>
    <property type="match status" value="1"/>
</dbReference>
<dbReference type="InterPro" id="IPR003423">
    <property type="entry name" value="OMP_efflux"/>
</dbReference>
<comment type="subcellular location">
    <subcellularLocation>
        <location evidence="2">Cell outer membrane</location>
        <topology evidence="2">Lipid-anchor</topology>
    </subcellularLocation>
</comment>
<accession>A0ABQ1G2Q9</accession>
<dbReference type="PANTHER" id="PTHR30203">
    <property type="entry name" value="OUTER MEMBRANE CATION EFFLUX PROTEIN"/>
    <property type="match status" value="1"/>
</dbReference>
<dbReference type="Proteomes" id="UP000620046">
    <property type="component" value="Unassembled WGS sequence"/>
</dbReference>
<dbReference type="Gene3D" id="1.20.1600.10">
    <property type="entry name" value="Outer membrane efflux proteins (OEP)"/>
    <property type="match status" value="1"/>
</dbReference>
<reference evidence="4" key="1">
    <citation type="journal article" date="2019" name="Int. J. Syst. Evol. Microbiol.">
        <title>The Global Catalogue of Microorganisms (GCM) 10K type strain sequencing project: providing services to taxonomists for standard genome sequencing and annotation.</title>
        <authorList>
            <consortium name="The Broad Institute Genomics Platform"/>
            <consortium name="The Broad Institute Genome Sequencing Center for Infectious Disease"/>
            <person name="Wu L."/>
            <person name="Ma J."/>
        </authorList>
    </citation>
    <scope>NUCLEOTIDE SEQUENCE [LARGE SCALE GENOMIC DNA]</scope>
    <source>
        <strain evidence="4">CGMCC 1.15439</strain>
    </source>
</reference>
<name>A0ABQ1G2Q9_9GAMM</name>
<keyword evidence="4" id="KW-1185">Reference proteome</keyword>
<keyword evidence="2" id="KW-0564">Palmitate</keyword>
<sequence length="497" mass="53626">MLSFCTPFIDGSQPVLDPAPRHASSALSLFAALVLTALAGCAAAPLPALKPPVPQTWRNAPVVNAPSPAQPDLRYWWQAFNDPELDALEKRALGNNLDIKAATERLQAVRTLYRHTNDPFLPNLRLDTNQVIEPDASASYFIVGFDALWELPLFGALKSTHRLAAGNLDAARANLQSAYVTLVAEVARCWISLRSAQQQASLLTASRDANREKLHLLEVRERLKLASPTEVASAKAELARSDMALIDPQRAINANAQQLAVLLGQSEPDPAWLDGGTQPQLGDWQMTHAPAELLRTRPEIAAAEAEVLRAAGQAGIARADIYPHIGLGASLDWSVNLLSHHNFIRSGDGIFSAGPVMDVPLFDWGMRVAKAHSQKHELLAAVYAYRQAVLQGVAETETAMGDLQQAHQRENSAQQAAQALDDNVTALNKRRSLGLSSTLDLQDAVIAQQNAQLALVSARAERDLAYVSLYKALGGAPLPPVNVTADYKALGNKQGPK</sequence>
<dbReference type="SUPFAM" id="SSF56954">
    <property type="entry name" value="Outer membrane efflux proteins (OEP)"/>
    <property type="match status" value="1"/>
</dbReference>
<dbReference type="EMBL" id="BMJA01000002">
    <property type="protein sequence ID" value="GGA35478.1"/>
    <property type="molecule type" value="Genomic_DNA"/>
</dbReference>
<keyword evidence="2" id="KW-1134">Transmembrane beta strand</keyword>
<evidence type="ECO:0000313" key="3">
    <source>
        <dbReference type="EMBL" id="GGA35478.1"/>
    </source>
</evidence>
<proteinExistence type="inferred from homology"/>
<keyword evidence="2" id="KW-0812">Transmembrane</keyword>
<dbReference type="Pfam" id="PF02321">
    <property type="entry name" value="OEP"/>
    <property type="match status" value="2"/>
</dbReference>
<dbReference type="NCBIfam" id="TIGR01845">
    <property type="entry name" value="outer_NodT"/>
    <property type="match status" value="1"/>
</dbReference>
<gene>
    <name evidence="3" type="ORF">GCM10010981_25710</name>
</gene>
<organism evidence="3 4">
    <name type="scientific">Dyella nitratireducens</name>
    <dbReference type="NCBI Taxonomy" id="1849580"/>
    <lineage>
        <taxon>Bacteria</taxon>
        <taxon>Pseudomonadati</taxon>
        <taxon>Pseudomonadota</taxon>
        <taxon>Gammaproteobacteria</taxon>
        <taxon>Lysobacterales</taxon>
        <taxon>Rhodanobacteraceae</taxon>
        <taxon>Dyella</taxon>
    </lineage>
</organism>
<protein>
    <submittedName>
        <fullName evidence="3">Multidrug MFS transporter</fullName>
    </submittedName>
</protein>
<dbReference type="RefSeq" id="WP_188794706.1">
    <property type="nucleotide sequence ID" value="NZ_BMJA01000002.1"/>
</dbReference>
<dbReference type="InterPro" id="IPR010131">
    <property type="entry name" value="MdtP/NodT-like"/>
</dbReference>
<comment type="caution">
    <text evidence="3">The sequence shown here is derived from an EMBL/GenBank/DDBJ whole genome shotgun (WGS) entry which is preliminary data.</text>
</comment>
<keyword evidence="2" id="KW-0449">Lipoprotein</keyword>
<keyword evidence="2" id="KW-0472">Membrane</keyword>
<dbReference type="Gene3D" id="2.20.200.10">
    <property type="entry name" value="Outer membrane efflux proteins (OEP)"/>
    <property type="match status" value="1"/>
</dbReference>
<evidence type="ECO:0000256" key="2">
    <source>
        <dbReference type="RuleBase" id="RU362097"/>
    </source>
</evidence>